<keyword evidence="5" id="KW-0411">Iron-sulfur</keyword>
<dbReference type="InterPro" id="IPR051460">
    <property type="entry name" value="HdrC_iron-sulfur_subunit"/>
</dbReference>
<evidence type="ECO:0000256" key="4">
    <source>
        <dbReference type="ARBA" id="ARBA00023004"/>
    </source>
</evidence>
<dbReference type="GO" id="GO:0005886">
    <property type="term" value="C:plasma membrane"/>
    <property type="evidence" value="ECO:0007669"/>
    <property type="project" value="TreeGrafter"/>
</dbReference>
<dbReference type="InterPro" id="IPR017900">
    <property type="entry name" value="4Fe4S_Fe_S_CS"/>
</dbReference>
<dbReference type="SUPFAM" id="SSF46548">
    <property type="entry name" value="alpha-helical ferredoxin"/>
    <property type="match status" value="1"/>
</dbReference>
<dbReference type="InterPro" id="IPR017896">
    <property type="entry name" value="4Fe4S_Fe-S-bd"/>
</dbReference>
<dbReference type="RefSeq" id="WP_071546279.1">
    <property type="nucleotide sequence ID" value="NZ_LKAQ01000004.1"/>
</dbReference>
<dbReference type="PANTHER" id="PTHR43255:SF1">
    <property type="entry name" value="IRON-SULFUR-BINDING OXIDOREDUCTASE FADF-RELATED"/>
    <property type="match status" value="1"/>
</dbReference>
<dbReference type="Gene3D" id="1.10.1060.10">
    <property type="entry name" value="Alpha-helical ferredoxin"/>
    <property type="match status" value="1"/>
</dbReference>
<dbReference type="AlphaFoldDB" id="A0A1J5NCD2"/>
<evidence type="ECO:0000256" key="3">
    <source>
        <dbReference type="ARBA" id="ARBA00023002"/>
    </source>
</evidence>
<evidence type="ECO:0000256" key="1">
    <source>
        <dbReference type="ARBA" id="ARBA00022485"/>
    </source>
</evidence>
<protein>
    <submittedName>
        <fullName evidence="7">Succinate dehydrogenase/fumarate reductase iron-sulfur subunit</fullName>
    </submittedName>
</protein>
<feature type="domain" description="4Fe-4S ferredoxin-type" evidence="6">
    <location>
        <begin position="18"/>
        <end position="48"/>
    </location>
</feature>
<dbReference type="Pfam" id="PF13183">
    <property type="entry name" value="Fer4_8"/>
    <property type="match status" value="1"/>
</dbReference>
<keyword evidence="3" id="KW-0560">Oxidoreductase</keyword>
<dbReference type="PROSITE" id="PS51379">
    <property type="entry name" value="4FE4S_FER_2"/>
    <property type="match status" value="1"/>
</dbReference>
<organism evidence="7 8">
    <name type="scientific">Pseudodesulfovibrio hydrargyri</name>
    <dbReference type="NCBI Taxonomy" id="2125990"/>
    <lineage>
        <taxon>Bacteria</taxon>
        <taxon>Pseudomonadati</taxon>
        <taxon>Thermodesulfobacteriota</taxon>
        <taxon>Desulfovibrionia</taxon>
        <taxon>Desulfovibrionales</taxon>
        <taxon>Desulfovibrionaceae</taxon>
    </lineage>
</organism>
<dbReference type="GO" id="GO:0051539">
    <property type="term" value="F:4 iron, 4 sulfur cluster binding"/>
    <property type="evidence" value="ECO:0007669"/>
    <property type="project" value="UniProtKB-KW"/>
</dbReference>
<keyword evidence="8" id="KW-1185">Reference proteome</keyword>
<dbReference type="GO" id="GO:0046872">
    <property type="term" value="F:metal ion binding"/>
    <property type="evidence" value="ECO:0007669"/>
    <property type="project" value="UniProtKB-KW"/>
</dbReference>
<accession>A0A1J5NCD2</accession>
<name>A0A1J5NCD2_9BACT</name>
<evidence type="ECO:0000256" key="2">
    <source>
        <dbReference type="ARBA" id="ARBA00022723"/>
    </source>
</evidence>
<keyword evidence="1" id="KW-0004">4Fe-4S</keyword>
<evidence type="ECO:0000259" key="6">
    <source>
        <dbReference type="PROSITE" id="PS51379"/>
    </source>
</evidence>
<evidence type="ECO:0000256" key="5">
    <source>
        <dbReference type="ARBA" id="ARBA00023014"/>
    </source>
</evidence>
<dbReference type="GO" id="GO:0016491">
    <property type="term" value="F:oxidoreductase activity"/>
    <property type="evidence" value="ECO:0007669"/>
    <property type="project" value="UniProtKB-KW"/>
</dbReference>
<dbReference type="Proteomes" id="UP000181901">
    <property type="component" value="Unassembled WGS sequence"/>
</dbReference>
<sequence length="183" mass="20734">MSSSPKTFDSEFIAEVQRESEQNLALCYQCGNCTAGCPVSFAYDYPVNQIMRLVQAGRKQEALSSHAIWLCASCETCTTRCPNDIDVARIMDVLRHMARREDIVSEKAVGAFWKAFLESVEKHGRVFELGLMANYVSKTGRMFTDVDLAPMALRKGKLGLRAHDIKKLAEIRGIFDRYREQKQ</sequence>
<dbReference type="PANTHER" id="PTHR43255">
    <property type="entry name" value="IRON-SULFUR-BINDING OXIDOREDUCTASE FADF-RELATED-RELATED"/>
    <property type="match status" value="1"/>
</dbReference>
<dbReference type="EMBL" id="LKAQ01000004">
    <property type="protein sequence ID" value="OIQ50879.1"/>
    <property type="molecule type" value="Genomic_DNA"/>
</dbReference>
<dbReference type="PROSITE" id="PS00198">
    <property type="entry name" value="4FE4S_FER_1"/>
    <property type="match status" value="1"/>
</dbReference>
<keyword evidence="2" id="KW-0479">Metal-binding</keyword>
<proteinExistence type="predicted"/>
<gene>
    <name evidence="7" type="ORF">BerOc1_02821</name>
</gene>
<keyword evidence="4" id="KW-0408">Iron</keyword>
<dbReference type="InterPro" id="IPR009051">
    <property type="entry name" value="Helical_ferredxn"/>
</dbReference>
<dbReference type="OrthoDB" id="9769677at2"/>
<reference evidence="7 8" key="1">
    <citation type="submission" date="2015-09" db="EMBL/GenBank/DDBJ databases">
        <title>Genome of Desulfovibrio dechloracetivorans BerOc1, a mercury methylating strain isolated from highly hydrocarbons and metals contaminated coastal sediments.</title>
        <authorList>
            <person name="Goni Urriza M."/>
            <person name="Gassie C."/>
            <person name="Bouchez O."/>
            <person name="Klopp C."/>
            <person name="Ranchou-Peyruse A."/>
            <person name="Remy G."/>
        </authorList>
    </citation>
    <scope>NUCLEOTIDE SEQUENCE [LARGE SCALE GENOMIC DNA]</scope>
    <source>
        <strain evidence="7 8">BerOc1</strain>
    </source>
</reference>
<evidence type="ECO:0000313" key="7">
    <source>
        <dbReference type="EMBL" id="OIQ50879.1"/>
    </source>
</evidence>
<evidence type="ECO:0000313" key="8">
    <source>
        <dbReference type="Proteomes" id="UP000181901"/>
    </source>
</evidence>
<comment type="caution">
    <text evidence="7">The sequence shown here is derived from an EMBL/GenBank/DDBJ whole genome shotgun (WGS) entry which is preliminary data.</text>
</comment>